<reference evidence="2" key="1">
    <citation type="submission" date="2023-01" db="EMBL/GenBank/DDBJ databases">
        <title>Colletotrichum chrysophilum M932 genome sequence.</title>
        <authorList>
            <person name="Baroncelli R."/>
        </authorList>
    </citation>
    <scope>NUCLEOTIDE SEQUENCE</scope>
    <source>
        <strain evidence="2">M932</strain>
    </source>
</reference>
<name>A0AAD9ATW2_9PEZI</name>
<organism evidence="2 3">
    <name type="scientific">Colletotrichum chrysophilum</name>
    <dbReference type="NCBI Taxonomy" id="1836956"/>
    <lineage>
        <taxon>Eukaryota</taxon>
        <taxon>Fungi</taxon>
        <taxon>Dikarya</taxon>
        <taxon>Ascomycota</taxon>
        <taxon>Pezizomycotina</taxon>
        <taxon>Sordariomycetes</taxon>
        <taxon>Hypocreomycetidae</taxon>
        <taxon>Glomerellales</taxon>
        <taxon>Glomerellaceae</taxon>
        <taxon>Colletotrichum</taxon>
        <taxon>Colletotrichum gloeosporioides species complex</taxon>
    </lineage>
</organism>
<dbReference type="EMBL" id="JAQOWY010000036">
    <property type="protein sequence ID" value="KAK1854453.1"/>
    <property type="molecule type" value="Genomic_DNA"/>
</dbReference>
<comment type="caution">
    <text evidence="2">The sequence shown here is derived from an EMBL/GenBank/DDBJ whole genome shotgun (WGS) entry which is preliminary data.</text>
</comment>
<evidence type="ECO:0000313" key="3">
    <source>
        <dbReference type="Proteomes" id="UP001243330"/>
    </source>
</evidence>
<evidence type="ECO:0000256" key="1">
    <source>
        <dbReference type="SAM" id="MobiDB-lite"/>
    </source>
</evidence>
<feature type="compositionally biased region" description="Polar residues" evidence="1">
    <location>
        <begin position="128"/>
        <end position="142"/>
    </location>
</feature>
<feature type="compositionally biased region" description="Polar residues" evidence="1">
    <location>
        <begin position="205"/>
        <end position="223"/>
    </location>
</feature>
<keyword evidence="3" id="KW-1185">Reference proteome</keyword>
<protein>
    <submittedName>
        <fullName evidence="2">Uncharacterized protein</fullName>
    </submittedName>
</protein>
<gene>
    <name evidence="2" type="ORF">CCHR01_02848</name>
</gene>
<sequence>MKEKSNWNRNTWFERLQLLCPESGVWPDWSFSATAPGCDPAWAPLFTGNLINDWAGLQSCKAHGEKSKSPMHRAKKDMESPNRSARYERSLINPLCALLLPLANCDGWPQLRDSAVTSSSLQQNLAIAKQSKSQYQQPSFNLKDTHKRDGLAASRRSSDGSRIRRRMAEGCQSLPPPIATDWPLHESCHGNGSQMEAVELRFTKRQQTASKTPSSPNVASTPASPVFMKRKEPRLDVWRLVVCQMVHIAASKAMQPAVMGRVNQETEEEGDAGLSLSPHLNLHLMAKISRYVRAGVRAVSRAVHHTGNPAAETPSRASTILRLMTAFWGSRNLAAR</sequence>
<feature type="compositionally biased region" description="Basic and acidic residues" evidence="1">
    <location>
        <begin position="143"/>
        <end position="164"/>
    </location>
</feature>
<accession>A0AAD9ATW2</accession>
<feature type="region of interest" description="Disordered" evidence="1">
    <location>
        <begin position="62"/>
        <end position="84"/>
    </location>
</feature>
<dbReference type="AlphaFoldDB" id="A0AAD9ATW2"/>
<proteinExistence type="predicted"/>
<evidence type="ECO:0000313" key="2">
    <source>
        <dbReference type="EMBL" id="KAK1854453.1"/>
    </source>
</evidence>
<dbReference type="Proteomes" id="UP001243330">
    <property type="component" value="Unassembled WGS sequence"/>
</dbReference>
<feature type="region of interest" description="Disordered" evidence="1">
    <location>
        <begin position="128"/>
        <end position="164"/>
    </location>
</feature>
<feature type="region of interest" description="Disordered" evidence="1">
    <location>
        <begin position="205"/>
        <end position="226"/>
    </location>
</feature>